<comment type="caution">
    <text evidence="1">The sequence shown here is derived from an EMBL/GenBank/DDBJ whole genome shotgun (WGS) entry which is preliminary data.</text>
</comment>
<dbReference type="Proteomes" id="UP000265882">
    <property type="component" value="Unassembled WGS sequence"/>
</dbReference>
<name>A0A3A4NV59_ABYX5</name>
<accession>A0A3A4NV59</accession>
<dbReference type="EMBL" id="QZKU01000035">
    <property type="protein sequence ID" value="RJP24428.1"/>
    <property type="molecule type" value="Genomic_DNA"/>
</dbReference>
<dbReference type="SUPFAM" id="SSF54285">
    <property type="entry name" value="MoaD/ThiS"/>
    <property type="match status" value="1"/>
</dbReference>
<dbReference type="InterPro" id="IPR003749">
    <property type="entry name" value="ThiS/MoaD-like"/>
</dbReference>
<gene>
    <name evidence="1" type="ORF">C4520_04150</name>
</gene>
<evidence type="ECO:0000313" key="1">
    <source>
        <dbReference type="EMBL" id="RJP24428.1"/>
    </source>
</evidence>
<sequence>MKIKFSVVGVSEESFPAEPESLQVNSRTVQDLLDSLFNRYGAHAAAKLFDSNGLRPGLSLLVNGRNVLSLPDRYQTRLQDLDEIVITVRVTGG</sequence>
<dbReference type="InterPro" id="IPR016155">
    <property type="entry name" value="Mopterin_synth/thiamin_S_b"/>
</dbReference>
<organism evidence="1 2">
    <name type="scientific">Abyssobacteria bacterium (strain SURF_5)</name>
    <dbReference type="NCBI Taxonomy" id="2093360"/>
    <lineage>
        <taxon>Bacteria</taxon>
        <taxon>Pseudomonadati</taxon>
        <taxon>Candidatus Hydrogenedentota</taxon>
        <taxon>Candidatus Abyssobacteria</taxon>
    </lineage>
</organism>
<dbReference type="Pfam" id="PF02597">
    <property type="entry name" value="ThiS"/>
    <property type="match status" value="1"/>
</dbReference>
<dbReference type="InterPro" id="IPR012675">
    <property type="entry name" value="Beta-grasp_dom_sf"/>
</dbReference>
<reference evidence="1 2" key="1">
    <citation type="journal article" date="2017" name="ISME J.">
        <title>Energy and carbon metabolisms in a deep terrestrial subsurface fluid microbial community.</title>
        <authorList>
            <person name="Momper L."/>
            <person name="Jungbluth S.P."/>
            <person name="Lee M.D."/>
            <person name="Amend J.P."/>
        </authorList>
    </citation>
    <scope>NUCLEOTIDE SEQUENCE [LARGE SCALE GENOMIC DNA]</scope>
    <source>
        <strain evidence="1">SURF_5</strain>
    </source>
</reference>
<evidence type="ECO:0000313" key="2">
    <source>
        <dbReference type="Proteomes" id="UP000265882"/>
    </source>
</evidence>
<dbReference type="Gene3D" id="3.10.20.30">
    <property type="match status" value="1"/>
</dbReference>
<protein>
    <submittedName>
        <fullName evidence="1">MoaD/ThiS family protein</fullName>
    </submittedName>
</protein>
<dbReference type="AlphaFoldDB" id="A0A3A4NV59"/>
<proteinExistence type="predicted"/>